<dbReference type="SUPFAM" id="SSF140931">
    <property type="entry name" value="Fic-like"/>
    <property type="match status" value="1"/>
</dbReference>
<comment type="caution">
    <text evidence="2">The sequence shown here is derived from an EMBL/GenBank/DDBJ whole genome shotgun (WGS) entry which is preliminary data.</text>
</comment>
<dbReference type="PROSITE" id="PS51459">
    <property type="entry name" value="FIDO"/>
    <property type="match status" value="1"/>
</dbReference>
<sequence>MPLEYKSVQKELALKIHESLPLDAKGFVLKSNFEFLFETVNEFPESAGIIPSDVQTKIIYVACYLIFYLTKRHPFSDGNKRTAFLSFSIFLMGNGFSPFYSEAKSNEALDKITQLISNGERPLAAIEETFKDNKGSREYKLIRLLFELSGADPAVNYESPVDIYPQIKLLVIRAEDEKFAHPWLFEFIQTILKKLKGDSESDK</sequence>
<organism evidence="2 3">
    <name type="scientific">Candidatus Iainarchaeum sp</name>
    <dbReference type="NCBI Taxonomy" id="3101447"/>
    <lineage>
        <taxon>Archaea</taxon>
        <taxon>Candidatus Iainarchaeota</taxon>
        <taxon>Candidatus Iainarchaeia</taxon>
        <taxon>Candidatus Iainarchaeales</taxon>
        <taxon>Candidatus Iainarchaeaceae</taxon>
        <taxon>Candidatus Iainarchaeum</taxon>
    </lineage>
</organism>
<evidence type="ECO:0000313" key="2">
    <source>
        <dbReference type="EMBL" id="MBS3061540.1"/>
    </source>
</evidence>
<feature type="domain" description="Fido" evidence="1">
    <location>
        <begin position="8"/>
        <end position="132"/>
    </location>
</feature>
<evidence type="ECO:0000313" key="3">
    <source>
        <dbReference type="Proteomes" id="UP000675968"/>
    </source>
</evidence>
<dbReference type="AlphaFoldDB" id="A0A8T4L9Z2"/>
<reference evidence="2" key="1">
    <citation type="submission" date="2021-03" db="EMBL/GenBank/DDBJ databases">
        <authorList>
            <person name="Jaffe A."/>
        </authorList>
    </citation>
    <scope>NUCLEOTIDE SEQUENCE</scope>
    <source>
        <strain evidence="2">RIFCSPLOWO2_01_FULL_AR10_48_17</strain>
    </source>
</reference>
<dbReference type="Gene3D" id="1.20.120.1870">
    <property type="entry name" value="Fic/DOC protein, Fido domain"/>
    <property type="match status" value="1"/>
</dbReference>
<dbReference type="Pfam" id="PF02661">
    <property type="entry name" value="Fic"/>
    <property type="match status" value="1"/>
</dbReference>
<reference evidence="2" key="2">
    <citation type="submission" date="2021-05" db="EMBL/GenBank/DDBJ databases">
        <title>Protein family content uncovers lineage relationships and bacterial pathway maintenance mechanisms in DPANN archaea.</title>
        <authorList>
            <person name="Castelle C.J."/>
            <person name="Meheust R."/>
            <person name="Jaffe A.L."/>
            <person name="Seitz K."/>
            <person name="Gong X."/>
            <person name="Baker B.J."/>
            <person name="Banfield J.F."/>
        </authorList>
    </citation>
    <scope>NUCLEOTIDE SEQUENCE</scope>
    <source>
        <strain evidence="2">RIFCSPLOWO2_01_FULL_AR10_48_17</strain>
    </source>
</reference>
<accession>A0A8T4L9Z2</accession>
<protein>
    <submittedName>
        <fullName evidence="2">Fic family protein</fullName>
    </submittedName>
</protein>
<dbReference type="InterPro" id="IPR053737">
    <property type="entry name" value="Type_II_TA_Toxin"/>
</dbReference>
<proteinExistence type="predicted"/>
<dbReference type="InterPro" id="IPR036597">
    <property type="entry name" value="Fido-like_dom_sf"/>
</dbReference>
<dbReference type="EMBL" id="JAGVWC010000010">
    <property type="protein sequence ID" value="MBS3061540.1"/>
    <property type="molecule type" value="Genomic_DNA"/>
</dbReference>
<name>A0A8T4L9Z2_9ARCH</name>
<dbReference type="InterPro" id="IPR003812">
    <property type="entry name" value="Fido"/>
</dbReference>
<evidence type="ECO:0000259" key="1">
    <source>
        <dbReference type="PROSITE" id="PS51459"/>
    </source>
</evidence>
<dbReference type="Proteomes" id="UP000675968">
    <property type="component" value="Unassembled WGS sequence"/>
</dbReference>
<gene>
    <name evidence="2" type="ORF">J4215_03080</name>
</gene>